<keyword evidence="1" id="KW-1133">Transmembrane helix</keyword>
<feature type="transmembrane region" description="Helical" evidence="1">
    <location>
        <begin position="384"/>
        <end position="408"/>
    </location>
</feature>
<accession>A0A226DWJ2</accession>
<sequence>MKKWYNLKDYSLAKLNKYAILSFYISAFCVTLGWICVTWLYFVAPLTAPFPYEALPLYCQGWIAYLSVGYWYCLLTMKVWATFGLIMVIILIYIICLFPIITHHLRPDIPPLTSRFEDLRNPANLSLVYRSVEIWHKLFIETWGYILIPMQALVGQFALLVNYSVLTKWSEMHVAAKVMLIACSFLVQAAWLGFITFGIWFNNNCVRVLRSWKEGYGLEVCPGSDAGYLSCFGWSENKEKFLPLLALRMCSSKCGFGLKPRLGMTNNLSRIWPGSSPFHWDEKTRRLFATKKLINEARFKFYTQVGYSIYCVIKAILLRGNVVSFNFCLSFAYAIALNNLLWIVVVIYDKDFAAFMNCSFRFVKDYEARWYNLNDLSLIKLNKFVILGFYFSAVSVIFGWICLTWLYFVAPVTAPFPYEGLPSNCQGSIPPHFNVKFLLEFKNVPKKDGGTGKASESDPFAKIQNEYDHKAYQSKVVMDTKTGIIPGLYEFDWTYGHPIVFSVEIYDFDPGILYTSDEYIGRTHIYQPQLWYENDTGVEQQVLYTHEKGGKITNLQRDGEDSTLSLHYLIDNDVDATTHPKLKAWKEKKPEFEVVRIDK</sequence>
<proteinExistence type="predicted"/>
<name>A0A226DWJ2_FOLCA</name>
<feature type="transmembrane region" description="Helical" evidence="1">
    <location>
        <begin position="323"/>
        <end position="348"/>
    </location>
</feature>
<keyword evidence="1" id="KW-0812">Transmembrane</keyword>
<dbReference type="SUPFAM" id="SSF49562">
    <property type="entry name" value="C2 domain (Calcium/lipid-binding domain, CaLB)"/>
    <property type="match status" value="1"/>
</dbReference>
<dbReference type="AlphaFoldDB" id="A0A226DWJ2"/>
<feature type="transmembrane region" description="Helical" evidence="1">
    <location>
        <begin position="54"/>
        <end position="73"/>
    </location>
</feature>
<comment type="caution">
    <text evidence="2">The sequence shown here is derived from an EMBL/GenBank/DDBJ whole genome shotgun (WGS) entry which is preliminary data.</text>
</comment>
<feature type="transmembrane region" description="Helical" evidence="1">
    <location>
        <begin position="21"/>
        <end position="42"/>
    </location>
</feature>
<dbReference type="EMBL" id="LNIX01000011">
    <property type="protein sequence ID" value="OXA48556.1"/>
    <property type="molecule type" value="Genomic_DNA"/>
</dbReference>
<protein>
    <submittedName>
        <fullName evidence="2">Uncharacterized protein</fullName>
    </submittedName>
</protein>
<feature type="transmembrane region" description="Helical" evidence="1">
    <location>
        <begin position="80"/>
        <end position="101"/>
    </location>
</feature>
<dbReference type="InterPro" id="IPR035892">
    <property type="entry name" value="C2_domain_sf"/>
</dbReference>
<reference evidence="2 3" key="1">
    <citation type="submission" date="2015-12" db="EMBL/GenBank/DDBJ databases">
        <title>The genome of Folsomia candida.</title>
        <authorList>
            <person name="Faddeeva A."/>
            <person name="Derks M.F."/>
            <person name="Anvar Y."/>
            <person name="Smit S."/>
            <person name="Van Straalen N."/>
            <person name="Roelofs D."/>
        </authorList>
    </citation>
    <scope>NUCLEOTIDE SEQUENCE [LARGE SCALE GENOMIC DNA]</scope>
    <source>
        <strain evidence="2 3">VU population</strain>
        <tissue evidence="2">Whole body</tissue>
    </source>
</reference>
<evidence type="ECO:0000313" key="2">
    <source>
        <dbReference type="EMBL" id="OXA48556.1"/>
    </source>
</evidence>
<keyword evidence="1" id="KW-0472">Membrane</keyword>
<dbReference type="Proteomes" id="UP000198287">
    <property type="component" value="Unassembled WGS sequence"/>
</dbReference>
<keyword evidence="3" id="KW-1185">Reference proteome</keyword>
<evidence type="ECO:0000256" key="1">
    <source>
        <dbReference type="SAM" id="Phobius"/>
    </source>
</evidence>
<evidence type="ECO:0000313" key="3">
    <source>
        <dbReference type="Proteomes" id="UP000198287"/>
    </source>
</evidence>
<feature type="transmembrane region" description="Helical" evidence="1">
    <location>
        <begin position="143"/>
        <end position="166"/>
    </location>
</feature>
<organism evidence="2 3">
    <name type="scientific">Folsomia candida</name>
    <name type="common">Springtail</name>
    <dbReference type="NCBI Taxonomy" id="158441"/>
    <lineage>
        <taxon>Eukaryota</taxon>
        <taxon>Metazoa</taxon>
        <taxon>Ecdysozoa</taxon>
        <taxon>Arthropoda</taxon>
        <taxon>Hexapoda</taxon>
        <taxon>Collembola</taxon>
        <taxon>Entomobryomorpha</taxon>
        <taxon>Isotomoidea</taxon>
        <taxon>Isotomidae</taxon>
        <taxon>Proisotominae</taxon>
        <taxon>Folsomia</taxon>
    </lineage>
</organism>
<gene>
    <name evidence="2" type="ORF">Fcan01_16203</name>
</gene>
<feature type="transmembrane region" description="Helical" evidence="1">
    <location>
        <begin position="178"/>
        <end position="201"/>
    </location>
</feature>